<sequence>MSSKGPTPKGVMTKFPTAISSRSPYKAYKSPFGPAYKTVANVHGITAKTAVRYGTLAAGFGGVAGFFALWFFAEVPRVRDDIILKVPVVGNFFVKEIAPEDNPF</sequence>
<dbReference type="AlphaFoldDB" id="A0A9P9D483"/>
<accession>A0A9P9D483</accession>
<proteinExistence type="predicted"/>
<keyword evidence="1" id="KW-0472">Membrane</keyword>
<dbReference type="Pfam" id="PF09796">
    <property type="entry name" value="QCR10"/>
    <property type="match status" value="1"/>
</dbReference>
<dbReference type="EMBL" id="JAGMWT010000022">
    <property type="protein sequence ID" value="KAH7112192.1"/>
    <property type="molecule type" value="Genomic_DNA"/>
</dbReference>
<gene>
    <name evidence="2" type="ORF">B0J11DRAFT_511979</name>
</gene>
<dbReference type="GO" id="GO:0005739">
    <property type="term" value="C:mitochondrion"/>
    <property type="evidence" value="ECO:0007669"/>
    <property type="project" value="GOC"/>
</dbReference>
<feature type="transmembrane region" description="Helical" evidence="1">
    <location>
        <begin position="53"/>
        <end position="73"/>
    </location>
</feature>
<keyword evidence="1" id="KW-0812">Transmembrane</keyword>
<dbReference type="OrthoDB" id="2391627at2759"/>
<reference evidence="2" key="1">
    <citation type="journal article" date="2021" name="Nat. Commun.">
        <title>Genetic determinants of endophytism in the Arabidopsis root mycobiome.</title>
        <authorList>
            <person name="Mesny F."/>
            <person name="Miyauchi S."/>
            <person name="Thiergart T."/>
            <person name="Pickel B."/>
            <person name="Atanasova L."/>
            <person name="Karlsson M."/>
            <person name="Huettel B."/>
            <person name="Barry K.W."/>
            <person name="Haridas S."/>
            <person name="Chen C."/>
            <person name="Bauer D."/>
            <person name="Andreopoulos W."/>
            <person name="Pangilinan J."/>
            <person name="LaButti K."/>
            <person name="Riley R."/>
            <person name="Lipzen A."/>
            <person name="Clum A."/>
            <person name="Drula E."/>
            <person name="Henrissat B."/>
            <person name="Kohler A."/>
            <person name="Grigoriev I.V."/>
            <person name="Martin F.M."/>
            <person name="Hacquard S."/>
        </authorList>
    </citation>
    <scope>NUCLEOTIDE SEQUENCE</scope>
    <source>
        <strain evidence="2">MPI-CAGE-CH-0243</strain>
    </source>
</reference>
<name>A0A9P9D483_9PLEO</name>
<organism evidence="2 3">
    <name type="scientific">Dendryphion nanum</name>
    <dbReference type="NCBI Taxonomy" id="256645"/>
    <lineage>
        <taxon>Eukaryota</taxon>
        <taxon>Fungi</taxon>
        <taxon>Dikarya</taxon>
        <taxon>Ascomycota</taxon>
        <taxon>Pezizomycotina</taxon>
        <taxon>Dothideomycetes</taxon>
        <taxon>Pleosporomycetidae</taxon>
        <taxon>Pleosporales</taxon>
        <taxon>Torulaceae</taxon>
        <taxon>Dendryphion</taxon>
    </lineage>
</organism>
<dbReference type="PANTHER" id="PTHR28254:SF1">
    <property type="entry name" value="CYTOCHROME B-C1 COMPLEX SUBUNIT 10, MITOCHONDRIAL"/>
    <property type="match status" value="1"/>
</dbReference>
<evidence type="ECO:0000256" key="1">
    <source>
        <dbReference type="SAM" id="Phobius"/>
    </source>
</evidence>
<dbReference type="InterPro" id="IPR019182">
    <property type="entry name" value="Cytochrome_b-c1_su10_fun"/>
</dbReference>
<evidence type="ECO:0000313" key="3">
    <source>
        <dbReference type="Proteomes" id="UP000700596"/>
    </source>
</evidence>
<keyword evidence="1" id="KW-1133">Transmembrane helix</keyword>
<evidence type="ECO:0000313" key="2">
    <source>
        <dbReference type="EMBL" id="KAH7112192.1"/>
    </source>
</evidence>
<dbReference type="Proteomes" id="UP000700596">
    <property type="component" value="Unassembled WGS sequence"/>
</dbReference>
<protein>
    <submittedName>
        <fullName evidence="2">Ubiquinol-cytochrome-c reductase complex subunit-domain-containing protein</fullName>
    </submittedName>
</protein>
<comment type="caution">
    <text evidence="2">The sequence shown here is derived from an EMBL/GenBank/DDBJ whole genome shotgun (WGS) entry which is preliminary data.</text>
</comment>
<dbReference type="PANTHER" id="PTHR28254">
    <property type="entry name" value="CYTOCHROME B-C1 COMPLEX SUBUNIT 10"/>
    <property type="match status" value="1"/>
</dbReference>
<dbReference type="GO" id="GO:0006122">
    <property type="term" value="P:mitochondrial electron transport, ubiquinol to cytochrome c"/>
    <property type="evidence" value="ECO:0007669"/>
    <property type="project" value="InterPro"/>
</dbReference>
<keyword evidence="3" id="KW-1185">Reference proteome</keyword>